<dbReference type="InterPro" id="IPR045584">
    <property type="entry name" value="Pilin-like"/>
</dbReference>
<keyword evidence="1" id="KW-0812">Transmembrane</keyword>
<evidence type="ECO:0000313" key="3">
    <source>
        <dbReference type="Proteomes" id="UP000664417"/>
    </source>
</evidence>
<reference evidence="2" key="1">
    <citation type="submission" date="2021-03" db="EMBL/GenBank/DDBJ databases">
        <authorList>
            <person name="Wang G."/>
        </authorList>
    </citation>
    <scope>NUCLEOTIDE SEQUENCE</scope>
    <source>
        <strain evidence="2">KCTC 12899</strain>
    </source>
</reference>
<proteinExistence type="predicted"/>
<evidence type="ECO:0000256" key="1">
    <source>
        <dbReference type="SAM" id="Phobius"/>
    </source>
</evidence>
<dbReference type="Pfam" id="PF07963">
    <property type="entry name" value="N_methyl"/>
    <property type="match status" value="1"/>
</dbReference>
<accession>A0A8J7Q7Z0</accession>
<sequence>MHRIHRKGFTLLEMIVVVTLMAVLMGAATILVFGNRDGVVVKDEGARMIAYLRNAWDHTRATGAPLVFRPNYNDGSLRYYDPRSQKTHKASLAEGHYVVGIRINDRMYSQATGGMATPVAQADSEGDEEAVDALAYEDEFALFISEGRGMARIAVVFAVLEDKEGPIDVSNFNTIMMCSLNLITGKGDVSPITPEEFENLFLISFEAENNESVY</sequence>
<organism evidence="2 3">
    <name type="scientific">Acanthopleuribacter pedis</name>
    <dbReference type="NCBI Taxonomy" id="442870"/>
    <lineage>
        <taxon>Bacteria</taxon>
        <taxon>Pseudomonadati</taxon>
        <taxon>Acidobacteriota</taxon>
        <taxon>Holophagae</taxon>
        <taxon>Acanthopleuribacterales</taxon>
        <taxon>Acanthopleuribacteraceae</taxon>
        <taxon>Acanthopleuribacter</taxon>
    </lineage>
</organism>
<dbReference type="InterPro" id="IPR012902">
    <property type="entry name" value="N_methyl_site"/>
</dbReference>
<dbReference type="RefSeq" id="WP_207858864.1">
    <property type="nucleotide sequence ID" value="NZ_JAFREP010000008.1"/>
</dbReference>
<comment type="caution">
    <text evidence="2">The sequence shown here is derived from an EMBL/GenBank/DDBJ whole genome shotgun (WGS) entry which is preliminary data.</text>
</comment>
<dbReference type="PROSITE" id="PS00409">
    <property type="entry name" value="PROKAR_NTER_METHYL"/>
    <property type="match status" value="1"/>
</dbReference>
<feature type="transmembrane region" description="Helical" evidence="1">
    <location>
        <begin position="12"/>
        <end position="33"/>
    </location>
</feature>
<dbReference type="Proteomes" id="UP000664417">
    <property type="component" value="Unassembled WGS sequence"/>
</dbReference>
<dbReference type="NCBIfam" id="TIGR02532">
    <property type="entry name" value="IV_pilin_GFxxxE"/>
    <property type="match status" value="1"/>
</dbReference>
<keyword evidence="1" id="KW-1133">Transmembrane helix</keyword>
<keyword evidence="1" id="KW-0472">Membrane</keyword>
<protein>
    <submittedName>
        <fullName evidence="2">Prepilin-type N-terminal cleavage/methylation domain-containing protein</fullName>
    </submittedName>
</protein>
<dbReference type="AlphaFoldDB" id="A0A8J7Q7Z0"/>
<keyword evidence="3" id="KW-1185">Reference proteome</keyword>
<evidence type="ECO:0000313" key="2">
    <source>
        <dbReference type="EMBL" id="MBO1319044.1"/>
    </source>
</evidence>
<dbReference type="SUPFAM" id="SSF54523">
    <property type="entry name" value="Pili subunits"/>
    <property type="match status" value="1"/>
</dbReference>
<gene>
    <name evidence="2" type="ORF">J3U88_11295</name>
</gene>
<dbReference type="EMBL" id="JAFREP010000008">
    <property type="protein sequence ID" value="MBO1319044.1"/>
    <property type="molecule type" value="Genomic_DNA"/>
</dbReference>
<name>A0A8J7Q7Z0_9BACT</name>